<gene>
    <name evidence="5" type="ORF">ENW66_00420</name>
</gene>
<name>A0A7C3RAY9_ARCFL</name>
<evidence type="ECO:0000313" key="5">
    <source>
        <dbReference type="EMBL" id="HFW31407.1"/>
    </source>
</evidence>
<keyword evidence="2" id="KW-0169">Cobalamin biosynthesis</keyword>
<dbReference type="GO" id="GO:0032259">
    <property type="term" value="P:methylation"/>
    <property type="evidence" value="ECO:0007669"/>
    <property type="project" value="UniProtKB-KW"/>
</dbReference>
<keyword evidence="5" id="KW-0489">Methyltransferase</keyword>
<dbReference type="InterPro" id="IPR014777">
    <property type="entry name" value="4pyrrole_Mease_sub1"/>
</dbReference>
<dbReference type="InterPro" id="IPR035996">
    <property type="entry name" value="4pyrrol_Methylase_sf"/>
</dbReference>
<dbReference type="PIRSF" id="PIRSF036427">
    <property type="entry name" value="Precrrn-2_mtase"/>
    <property type="match status" value="1"/>
</dbReference>
<comment type="pathway">
    <text evidence="1">Cofactor biosynthesis; adenosylcobalamin biosynthesis.</text>
</comment>
<sequence length="195" mass="21971">MLYGVGIGLARDHLTLEAIKVIRKADEVIVPGKMAYEIVKDIKEPRIVEFPMGESEDVAKNLAAEIAGRENEEIAFCCIGDPVFYSTFHHLVVELRKIKPNAEIRIVPGISSISTAMALTETFVSNSAIISTPELAEAEVAVVLKVKNPRDVERKLREMGFREFFLLEKMFMDDQAFYVKMPEKSSYFSVLVARR</sequence>
<protein>
    <submittedName>
        <fullName evidence="5">Precorrin-2 methylase</fullName>
    </submittedName>
</protein>
<dbReference type="PANTHER" id="PTHR43467:SF2">
    <property type="entry name" value="COBALT-PRECORRIN-2 C(20)-METHYLTRANSFERASE"/>
    <property type="match status" value="1"/>
</dbReference>
<dbReference type="CDD" id="cd11645">
    <property type="entry name" value="Precorrin_2_C20_MT"/>
    <property type="match status" value="1"/>
</dbReference>
<evidence type="ECO:0000256" key="2">
    <source>
        <dbReference type="ARBA" id="ARBA00022573"/>
    </source>
</evidence>
<dbReference type="Pfam" id="PF00590">
    <property type="entry name" value="TP_methylase"/>
    <property type="match status" value="1"/>
</dbReference>
<evidence type="ECO:0000256" key="1">
    <source>
        <dbReference type="ARBA" id="ARBA00004953"/>
    </source>
</evidence>
<accession>A0A7C3RAY9</accession>
<dbReference type="Gene3D" id="3.40.1010.10">
    <property type="entry name" value="Cobalt-precorrin-4 Transmethylase, Domain 1"/>
    <property type="match status" value="1"/>
</dbReference>
<keyword evidence="5" id="KW-0808">Transferase</keyword>
<organism evidence="5">
    <name type="scientific">Archaeoglobus fulgidus</name>
    <dbReference type="NCBI Taxonomy" id="2234"/>
    <lineage>
        <taxon>Archaea</taxon>
        <taxon>Methanobacteriati</taxon>
        <taxon>Methanobacteriota</taxon>
        <taxon>Archaeoglobi</taxon>
        <taxon>Archaeoglobales</taxon>
        <taxon>Archaeoglobaceae</taxon>
        <taxon>Archaeoglobus</taxon>
    </lineage>
</organism>
<dbReference type="InterPro" id="IPR012382">
    <property type="entry name" value="CobI/CbiL"/>
</dbReference>
<dbReference type="GO" id="GO:0009236">
    <property type="term" value="P:cobalamin biosynthetic process"/>
    <property type="evidence" value="ECO:0007669"/>
    <property type="project" value="UniProtKB-UniRule"/>
</dbReference>
<dbReference type="EMBL" id="DTLB01000001">
    <property type="protein sequence ID" value="HFW31407.1"/>
    <property type="molecule type" value="Genomic_DNA"/>
</dbReference>
<dbReference type="PANTHER" id="PTHR43467">
    <property type="entry name" value="COBALT-PRECORRIN-2 C(20)-METHYLTRANSFERASE"/>
    <property type="match status" value="1"/>
</dbReference>
<proteinExistence type="inferred from homology"/>
<dbReference type="InterPro" id="IPR000878">
    <property type="entry name" value="4pyrrol_Mease"/>
</dbReference>
<dbReference type="SUPFAM" id="SSF53790">
    <property type="entry name" value="Tetrapyrrole methylase"/>
    <property type="match status" value="1"/>
</dbReference>
<dbReference type="GO" id="GO:0030788">
    <property type="term" value="F:precorrin-2 C20-methyltransferase activity"/>
    <property type="evidence" value="ECO:0007669"/>
    <property type="project" value="InterPro"/>
</dbReference>
<comment type="similarity">
    <text evidence="3">Belongs to the precorrin methyltransferase family.</text>
</comment>
<comment type="caution">
    <text evidence="5">The sequence shown here is derived from an EMBL/GenBank/DDBJ whole genome shotgun (WGS) entry which is preliminary data.</text>
</comment>
<reference evidence="5" key="1">
    <citation type="journal article" date="2020" name="mSystems">
        <title>Genome- and Community-Level Interaction Insights into Carbon Utilization and Element Cycling Functions of Hydrothermarchaeota in Hydrothermal Sediment.</title>
        <authorList>
            <person name="Zhou Z."/>
            <person name="Liu Y."/>
            <person name="Xu W."/>
            <person name="Pan J."/>
            <person name="Luo Z.H."/>
            <person name="Li M."/>
        </authorList>
    </citation>
    <scope>NUCLEOTIDE SEQUENCE [LARGE SCALE GENOMIC DNA]</scope>
    <source>
        <strain evidence="5">SpSt-87</strain>
    </source>
</reference>
<dbReference type="AlphaFoldDB" id="A0A7C3RAY9"/>
<evidence type="ECO:0000259" key="4">
    <source>
        <dbReference type="Pfam" id="PF00590"/>
    </source>
</evidence>
<feature type="domain" description="Tetrapyrrole methylase" evidence="4">
    <location>
        <begin position="1"/>
        <end position="125"/>
    </location>
</feature>
<evidence type="ECO:0000256" key="3">
    <source>
        <dbReference type="PIRNR" id="PIRNR036427"/>
    </source>
</evidence>